<keyword evidence="2" id="KW-0472">Membrane</keyword>
<evidence type="ECO:0000256" key="2">
    <source>
        <dbReference type="SAM" id="Phobius"/>
    </source>
</evidence>
<evidence type="ECO:0000313" key="3">
    <source>
        <dbReference type="EMBL" id="KAK0663834.1"/>
    </source>
</evidence>
<feature type="transmembrane region" description="Helical" evidence="2">
    <location>
        <begin position="685"/>
        <end position="706"/>
    </location>
</feature>
<keyword evidence="2" id="KW-0812">Transmembrane</keyword>
<feature type="transmembrane region" description="Helical" evidence="2">
    <location>
        <begin position="643"/>
        <end position="665"/>
    </location>
</feature>
<dbReference type="Pfam" id="PF11915">
    <property type="entry name" value="DUF3433"/>
    <property type="match status" value="2"/>
</dbReference>
<feature type="transmembrane region" description="Helical" evidence="2">
    <location>
        <begin position="747"/>
        <end position="772"/>
    </location>
</feature>
<dbReference type="PANTHER" id="PTHR37544:SF3">
    <property type="entry name" value="SPRAY"/>
    <property type="match status" value="1"/>
</dbReference>
<feature type="transmembrane region" description="Helical" evidence="2">
    <location>
        <begin position="527"/>
        <end position="546"/>
    </location>
</feature>
<keyword evidence="2" id="KW-1133">Transmembrane helix</keyword>
<dbReference type="EMBL" id="JAUJDW010000003">
    <property type="protein sequence ID" value="KAK0663834.1"/>
    <property type="molecule type" value="Genomic_DNA"/>
</dbReference>
<feature type="region of interest" description="Disordered" evidence="1">
    <location>
        <begin position="1284"/>
        <end position="1306"/>
    </location>
</feature>
<reference evidence="3" key="1">
    <citation type="submission" date="2023-06" db="EMBL/GenBank/DDBJ databases">
        <title>Multi-omics analyses reveal the molecular pathogenesis toolkit of Lasiodiplodia hormozganensis, a cross-kingdom pathogen.</title>
        <authorList>
            <person name="Felix C."/>
            <person name="Meneses R."/>
            <person name="Goncalves M.F.M."/>
            <person name="Tilleman L."/>
            <person name="Duarte A.S."/>
            <person name="Jorrin-Novo J.V."/>
            <person name="Van De Peer Y."/>
            <person name="Deforce D."/>
            <person name="Van Nieuwerburgh F."/>
            <person name="Esteves A.C."/>
            <person name="Alves A."/>
        </authorList>
    </citation>
    <scope>NUCLEOTIDE SEQUENCE</scope>
    <source>
        <strain evidence="3">CBS 339.90</strain>
    </source>
</reference>
<organism evidence="3 4">
    <name type="scientific">Lasiodiplodia hormozganensis</name>
    <dbReference type="NCBI Taxonomy" id="869390"/>
    <lineage>
        <taxon>Eukaryota</taxon>
        <taxon>Fungi</taxon>
        <taxon>Dikarya</taxon>
        <taxon>Ascomycota</taxon>
        <taxon>Pezizomycotina</taxon>
        <taxon>Dothideomycetes</taxon>
        <taxon>Dothideomycetes incertae sedis</taxon>
        <taxon>Botryosphaeriales</taxon>
        <taxon>Botryosphaeriaceae</taxon>
        <taxon>Lasiodiplodia</taxon>
    </lineage>
</organism>
<keyword evidence="4" id="KW-1185">Reference proteome</keyword>
<evidence type="ECO:0000313" key="4">
    <source>
        <dbReference type="Proteomes" id="UP001175001"/>
    </source>
</evidence>
<name>A0AA39Z490_9PEZI</name>
<dbReference type="InterPro" id="IPR021840">
    <property type="entry name" value="DUF3433"/>
</dbReference>
<feature type="transmembrane region" description="Helical" evidence="2">
    <location>
        <begin position="40"/>
        <end position="59"/>
    </location>
</feature>
<feature type="transmembrane region" description="Helical" evidence="2">
    <location>
        <begin position="146"/>
        <end position="171"/>
    </location>
</feature>
<gene>
    <name evidence="3" type="ORF">DIS24_g995</name>
</gene>
<protein>
    <submittedName>
        <fullName evidence="3">Uncharacterized protein</fullName>
    </submittedName>
</protein>
<accession>A0AA39Z490</accession>
<evidence type="ECO:0000256" key="1">
    <source>
        <dbReference type="SAM" id="MobiDB-lite"/>
    </source>
</evidence>
<dbReference type="Proteomes" id="UP001175001">
    <property type="component" value="Unassembled WGS sequence"/>
</dbReference>
<feature type="compositionally biased region" description="Basic and acidic residues" evidence="1">
    <location>
        <begin position="1"/>
        <end position="17"/>
    </location>
</feature>
<proteinExistence type="predicted"/>
<dbReference type="PANTHER" id="PTHR37544">
    <property type="entry name" value="SPRAY-RELATED"/>
    <property type="match status" value="1"/>
</dbReference>
<feature type="region of interest" description="Disordered" evidence="1">
    <location>
        <begin position="1"/>
        <end position="28"/>
    </location>
</feature>
<comment type="caution">
    <text evidence="3">The sequence shown here is derived from an EMBL/GenBank/DDBJ whole genome shotgun (WGS) entry which is preliminary data.</text>
</comment>
<sequence>MNKPPEHEYMLGDESDRSLNGSGVQKPPSKEWVPDWLRKVRLFALAAYCIIFAVVLEALDITIRRHHGLAADDKHSTSINAARYVPTVGIVLLGFACKAVVSDAKRVTPWASMSRKWSKSSHSVALDYINSIEVFSIFSSARRGHWAVFVGLLVCFICGALVAVANALTYINLFASSSEPATFNKATTFDFDGTLENTGNESLSIAYTYEGQQPYAAVYAELLPNGRSAAWTKDSYVFESFTNTSQLAENTTIEAPTKAFHTGWTCHPLNLEQKEKYDYGIYFKADVSKQPELNCSQDVQMKWQNGWDANKKALGILNVTACNDDGSDLRLISMLGERVNATVVRPKNDTDTFNTTVVGVLCSPLPTIQDATVRVNASTGEVIQYQLGSSAPSPVDIKTSMNALYIYLNNPVDGRTQEAFAHNYLGWTYNTEPQANLTYVTMAASYFVEQYYIDPFSSLLTNDQAALEIGSYLGHPQKLKTAVEQQANRIMAQMVNSLARTNLGGSVDGELWTAGPKMFLRQAALRALQGLLVFVAIISILQSTLLRPKTILREDPGSIAAKAVVLASSAKSVEKTFAREAVSSESSMDHVLATKAWRLQAGANGGIMLEATKPDQHQALHPVPSHAPGTNNHEGFHPIALRVWAKLGVIAATLLVMAALALLMALSRARDGICRDTPGVSDAFAFVPTVVLLILGYACSGIDGAVRMMAPYKSLWKGSSGRKQPLLFNLRDYPSIMAPIRAIRNGLGLAVAVSSAVILIIPAIKIVTAGLYTVTLVQTTYNIQPIVDTSLVDHLEETFSLSLDTSSESYSYLSNYGINLTMDLNANVQTASQFTEWTMNPDFNIPVRSGILENLVFSNLTDVGNFSAEGVDLSAGEITVNVPALAVDVTCKYVEPVPAAYRQNCSDGQPYFIFYASCDTAYCNSTLNVTESSSVIAYNKKNAYSQAKCQNATNRFQGLTSVRYDMGYQIVLGDFESTSTYITNTTAFSNHTELVTADMFNSTGIPYFRAAVCYSNLTRVTVDTTFSRKSTTLTATSLNSTNSSTTTAWNPIRFDRGSLRTESVVGDKPYWLAPLSKTKAWDHYDQYDQSSDTPGLLDSEDLWPTRGSSTSFFELLAAYATYNLNNLTALLNPDDFTAAAEAVYTSYTTNMLTELRPWALNASTTVSSSSSATKHRRAAAAVGTSLPNGRLAVPESRIKQDLPSTIALEACLAVMLACAVWVAIRFPNEAVLPKSPGSIAAAASLLAGSALVGDLRRKGVSGVGDVQAEGWKGAALGWWGVRREEKEGDGSEGEEGGGGVLEGRDRRWGIDVGEGVVRGSWKGSEGRAVEGA</sequence>